<comment type="caution">
    <text evidence="1">The sequence shown here is derived from an EMBL/GenBank/DDBJ whole genome shotgun (WGS) entry which is preliminary data.</text>
</comment>
<gene>
    <name evidence="1" type="ORF">O6H91_01G097900</name>
</gene>
<protein>
    <submittedName>
        <fullName evidence="1">Uncharacterized protein</fullName>
    </submittedName>
</protein>
<dbReference type="EMBL" id="CM055092">
    <property type="protein sequence ID" value="KAJ7569857.1"/>
    <property type="molecule type" value="Genomic_DNA"/>
</dbReference>
<sequence>MPTIGVRLTSWHFKNSFKRSIVDKNGKTLVKRRTERRIPPNASFTDGVATKDCVINPMSGVSVRIFLPEDCLGVQTPSKMPKAFSWLPEEVVVFENNSEITSLYKEEIFDAKTSSMHLNCGIQKYEEIEPGKAYLPGKNVQHVKLPVIIEFHDGAFIDGSKDSQANEIFCRRLAKACRSVVIAVGYSLAPEHKYPCARDDGVETLRWLAKQASLVIFSSGSWHSSEGLIDSFGYMLADPWITAHVDYSRCVLLGAGAGGNIAEQVAREVKSLSMELEPIKIVAQVLICPLFGGVEPLPSEVLLADTYFLDRETMALVWKLVVPESENYPDHPAVDPLCPSQVHLLQSMPSTLVVSAELDMLRDRSAAYVDALRRQHVDATFLTYRNAVHSFATLESLMDTKPAQACLEDIAIWFGRHVLKDWN</sequence>
<evidence type="ECO:0000313" key="1">
    <source>
        <dbReference type="EMBL" id="KAJ7569857.1"/>
    </source>
</evidence>
<accession>A0ACC2ETU1</accession>
<evidence type="ECO:0000313" key="2">
    <source>
        <dbReference type="Proteomes" id="UP001162992"/>
    </source>
</evidence>
<reference evidence="2" key="1">
    <citation type="journal article" date="2024" name="Proc. Natl. Acad. Sci. U.S.A.">
        <title>Extraordinary preservation of gene collinearity over three hundred million years revealed in homosporous lycophytes.</title>
        <authorList>
            <person name="Li C."/>
            <person name="Wickell D."/>
            <person name="Kuo L.Y."/>
            <person name="Chen X."/>
            <person name="Nie B."/>
            <person name="Liao X."/>
            <person name="Peng D."/>
            <person name="Ji J."/>
            <person name="Jenkins J."/>
            <person name="Williams M."/>
            <person name="Shu S."/>
            <person name="Plott C."/>
            <person name="Barry K."/>
            <person name="Rajasekar S."/>
            <person name="Grimwood J."/>
            <person name="Han X."/>
            <person name="Sun S."/>
            <person name="Hou Z."/>
            <person name="He W."/>
            <person name="Dai G."/>
            <person name="Sun C."/>
            <person name="Schmutz J."/>
            <person name="Leebens-Mack J.H."/>
            <person name="Li F.W."/>
            <person name="Wang L."/>
        </authorList>
    </citation>
    <scope>NUCLEOTIDE SEQUENCE [LARGE SCALE GENOMIC DNA]</scope>
    <source>
        <strain evidence="2">cv. PW_Plant_1</strain>
    </source>
</reference>
<keyword evidence="2" id="KW-1185">Reference proteome</keyword>
<organism evidence="1 2">
    <name type="scientific">Diphasiastrum complanatum</name>
    <name type="common">Issler's clubmoss</name>
    <name type="synonym">Lycopodium complanatum</name>
    <dbReference type="NCBI Taxonomy" id="34168"/>
    <lineage>
        <taxon>Eukaryota</taxon>
        <taxon>Viridiplantae</taxon>
        <taxon>Streptophyta</taxon>
        <taxon>Embryophyta</taxon>
        <taxon>Tracheophyta</taxon>
        <taxon>Lycopodiopsida</taxon>
        <taxon>Lycopodiales</taxon>
        <taxon>Lycopodiaceae</taxon>
        <taxon>Lycopodioideae</taxon>
        <taxon>Diphasiastrum</taxon>
    </lineage>
</organism>
<name>A0ACC2ETU1_DIPCM</name>
<dbReference type="Proteomes" id="UP001162992">
    <property type="component" value="Chromosome 1"/>
</dbReference>
<proteinExistence type="predicted"/>